<dbReference type="EC" id="2.4.2.1" evidence="3 11"/>
<dbReference type="Proteomes" id="UP001233172">
    <property type="component" value="Unassembled WGS sequence"/>
</dbReference>
<evidence type="ECO:0000256" key="9">
    <source>
        <dbReference type="ARBA" id="ARBA00023950"/>
    </source>
</evidence>
<dbReference type="PIRSF" id="PIRSF000477">
    <property type="entry name" value="PurNPase"/>
    <property type="match status" value="1"/>
</dbReference>
<evidence type="ECO:0000313" key="14">
    <source>
        <dbReference type="EMBL" id="KAK0045847.1"/>
    </source>
</evidence>
<evidence type="ECO:0000256" key="11">
    <source>
        <dbReference type="PIRNR" id="PIRNR000477"/>
    </source>
</evidence>
<dbReference type="NCBIfam" id="TIGR01700">
    <property type="entry name" value="PNPH"/>
    <property type="match status" value="1"/>
</dbReference>
<dbReference type="InterPro" id="IPR011270">
    <property type="entry name" value="Pur_Nuc_Pase_Ino/Guo-sp"/>
</dbReference>
<feature type="binding site" evidence="12">
    <location>
        <begin position="91"/>
        <end position="93"/>
    </location>
    <ligand>
        <name>phosphate</name>
        <dbReference type="ChEBI" id="CHEBI:43474"/>
    </ligand>
</feature>
<feature type="binding site" evidence="12">
    <location>
        <position position="123"/>
    </location>
    <ligand>
        <name>phosphate</name>
        <dbReference type="ChEBI" id="CHEBI:43474"/>
    </ligand>
</feature>
<evidence type="ECO:0000256" key="1">
    <source>
        <dbReference type="ARBA" id="ARBA00005058"/>
    </source>
</evidence>
<evidence type="ECO:0000256" key="7">
    <source>
        <dbReference type="ARBA" id="ARBA00023918"/>
    </source>
</evidence>
<feature type="binding site" evidence="12">
    <location>
        <position position="208"/>
    </location>
    <ligand>
        <name>a purine D-ribonucleoside</name>
        <dbReference type="ChEBI" id="CHEBI:142355"/>
    </ligand>
</feature>
<dbReference type="InterPro" id="IPR035994">
    <property type="entry name" value="Nucleoside_phosphorylase_sf"/>
</dbReference>
<dbReference type="SUPFAM" id="SSF53167">
    <property type="entry name" value="Purine and uridine phosphorylases"/>
    <property type="match status" value="1"/>
</dbReference>
<reference evidence="14" key="1">
    <citation type="journal article" date="2023" name="PLoS Negl. Trop. Dis.">
        <title>A genome sequence for Biomphalaria pfeifferi, the major vector snail for the human-infecting parasite Schistosoma mansoni.</title>
        <authorList>
            <person name="Bu L."/>
            <person name="Lu L."/>
            <person name="Laidemitt M.R."/>
            <person name="Zhang S.M."/>
            <person name="Mutuku M."/>
            <person name="Mkoji G."/>
            <person name="Steinauer M."/>
            <person name="Loker E.S."/>
        </authorList>
    </citation>
    <scope>NUCLEOTIDE SEQUENCE</scope>
    <source>
        <strain evidence="14">KasaAsao</strain>
    </source>
</reference>
<keyword evidence="6 11" id="KW-0808">Transferase</keyword>
<keyword evidence="15" id="KW-1185">Reference proteome</keyword>
<dbReference type="NCBIfam" id="TIGR01697">
    <property type="entry name" value="PNPH-PUNA-XAPA"/>
    <property type="match status" value="1"/>
</dbReference>
<dbReference type="AlphaFoldDB" id="A0AAD8B1N5"/>
<dbReference type="EMBL" id="JASAOG010000174">
    <property type="protein sequence ID" value="KAK0045847.1"/>
    <property type="molecule type" value="Genomic_DNA"/>
</dbReference>
<evidence type="ECO:0000256" key="6">
    <source>
        <dbReference type="ARBA" id="ARBA00022679"/>
    </source>
</evidence>
<evidence type="ECO:0000256" key="4">
    <source>
        <dbReference type="ARBA" id="ARBA00013834"/>
    </source>
</evidence>
<dbReference type="NCBIfam" id="NF006054">
    <property type="entry name" value="PRK08202.1"/>
    <property type="match status" value="1"/>
</dbReference>
<evidence type="ECO:0000256" key="2">
    <source>
        <dbReference type="ARBA" id="ARBA00006751"/>
    </source>
</evidence>
<comment type="similarity">
    <text evidence="2 11">Belongs to the PNP/MTAP phosphorylase family.</text>
</comment>
<dbReference type="InterPro" id="IPR000845">
    <property type="entry name" value="Nucleoside_phosphorylase_d"/>
</dbReference>
<feature type="binding site" evidence="12">
    <location>
        <position position="250"/>
    </location>
    <ligand>
        <name>a purine D-ribonucleoside</name>
        <dbReference type="ChEBI" id="CHEBI:142355"/>
    </ligand>
</feature>
<accession>A0AAD8B1N5</accession>
<organism evidence="14 15">
    <name type="scientific">Biomphalaria pfeifferi</name>
    <name type="common">Bloodfluke planorb</name>
    <name type="synonym">Freshwater snail</name>
    <dbReference type="NCBI Taxonomy" id="112525"/>
    <lineage>
        <taxon>Eukaryota</taxon>
        <taxon>Metazoa</taxon>
        <taxon>Spiralia</taxon>
        <taxon>Lophotrochozoa</taxon>
        <taxon>Mollusca</taxon>
        <taxon>Gastropoda</taxon>
        <taxon>Heterobranchia</taxon>
        <taxon>Euthyneura</taxon>
        <taxon>Panpulmonata</taxon>
        <taxon>Hygrophila</taxon>
        <taxon>Lymnaeoidea</taxon>
        <taxon>Planorbidae</taxon>
        <taxon>Biomphalaria</taxon>
    </lineage>
</organism>
<reference evidence="14" key="2">
    <citation type="submission" date="2023-04" db="EMBL/GenBank/DDBJ databases">
        <authorList>
            <person name="Bu L."/>
            <person name="Lu L."/>
            <person name="Laidemitt M.R."/>
            <person name="Zhang S.M."/>
            <person name="Mutuku M."/>
            <person name="Mkoji G."/>
            <person name="Steinauer M."/>
            <person name="Loker E.S."/>
        </authorList>
    </citation>
    <scope>NUCLEOTIDE SEQUENCE</scope>
    <source>
        <strain evidence="14">KasaAsao</strain>
        <tissue evidence="14">Whole Snail</tissue>
    </source>
</reference>
<keyword evidence="5 11" id="KW-0328">Glycosyltransferase</keyword>
<evidence type="ECO:0000256" key="3">
    <source>
        <dbReference type="ARBA" id="ARBA00011886"/>
    </source>
</evidence>
<evidence type="ECO:0000256" key="12">
    <source>
        <dbReference type="PIRSR" id="PIRSR000477-2"/>
    </source>
</evidence>
<protein>
    <recommendedName>
        <fullName evidence="4 11">Purine nucleoside phosphorylase</fullName>
        <ecNumber evidence="3 11">2.4.2.1</ecNumber>
    </recommendedName>
    <alternativeName>
        <fullName evidence="11">Inosine-guanosine phosphorylase</fullName>
    </alternativeName>
</protein>
<dbReference type="CDD" id="cd09009">
    <property type="entry name" value="PNP-EcPNPII_like"/>
    <property type="match status" value="1"/>
</dbReference>
<comment type="catalytic activity">
    <reaction evidence="9">
        <text>2'-deoxyinosine + phosphate = 2-deoxy-alpha-D-ribose 1-phosphate + hypoxanthine</text>
        <dbReference type="Rhea" id="RHEA:27750"/>
        <dbReference type="ChEBI" id="CHEBI:17368"/>
        <dbReference type="ChEBI" id="CHEBI:28997"/>
        <dbReference type="ChEBI" id="CHEBI:43474"/>
        <dbReference type="ChEBI" id="CHEBI:57259"/>
        <dbReference type="EC" id="2.4.2.1"/>
    </reaction>
</comment>
<dbReference type="PANTHER" id="PTHR11904:SF9">
    <property type="entry name" value="PURINE NUCLEOSIDE PHOSPHORYLASE-RELATED"/>
    <property type="match status" value="1"/>
</dbReference>
<evidence type="ECO:0000256" key="8">
    <source>
        <dbReference type="ARBA" id="ARBA00023929"/>
    </source>
</evidence>
<sequence length="291" mass="31458">MDPAGSSKKNSYTYEDAQGIAENILARVKSHPKLAIICGSGLGKLADMVEDKEVIPYGDIPGFPVSTVPGHEGKLVFGTLSGKSVVLMQGRFHCYEGYSAQQTTLPVRVFHLMGIKTLFVTNAAGGINRGYNVGDIMVIKDHINLAGFAGVNPLVGPNDTRYGPRFPPMSRAYDLDIRKLALSLAKEMGFGDFIREGVYSALIGPNFETVSECKYLQVVGADATGMSTVPEVLVAKHCGMRVFGLSLITNIVIDEYDAESTANHEEVLQTGEMRSKDLQKLVAAIIQKLDL</sequence>
<dbReference type="Pfam" id="PF01048">
    <property type="entry name" value="PNP_UDP_1"/>
    <property type="match status" value="1"/>
</dbReference>
<dbReference type="Gene3D" id="3.40.50.1580">
    <property type="entry name" value="Nucleoside phosphorylase domain"/>
    <property type="match status" value="1"/>
</dbReference>
<evidence type="ECO:0000259" key="13">
    <source>
        <dbReference type="Pfam" id="PF01048"/>
    </source>
</evidence>
<dbReference type="GO" id="GO:0005737">
    <property type="term" value="C:cytoplasm"/>
    <property type="evidence" value="ECO:0007669"/>
    <property type="project" value="TreeGrafter"/>
</dbReference>
<dbReference type="PANTHER" id="PTHR11904">
    <property type="entry name" value="METHYLTHIOADENOSINE/PURINE NUCLEOSIDE PHOSPHORYLASE"/>
    <property type="match status" value="1"/>
</dbReference>
<feature type="binding site" evidence="12">
    <location>
        <position position="71"/>
    </location>
    <ligand>
        <name>phosphate</name>
        <dbReference type="ChEBI" id="CHEBI:43474"/>
    </ligand>
</feature>
<evidence type="ECO:0000256" key="10">
    <source>
        <dbReference type="ARBA" id="ARBA00023970"/>
    </source>
</evidence>
<evidence type="ECO:0000313" key="15">
    <source>
        <dbReference type="Proteomes" id="UP001233172"/>
    </source>
</evidence>
<feature type="binding site" evidence="12">
    <location>
        <position position="227"/>
    </location>
    <ligand>
        <name>phosphate</name>
        <dbReference type="ChEBI" id="CHEBI:43474"/>
    </ligand>
</feature>
<feature type="binding site" evidence="12">
    <location>
        <position position="40"/>
    </location>
    <ligand>
        <name>phosphate</name>
        <dbReference type="ChEBI" id="CHEBI:43474"/>
    </ligand>
</feature>
<dbReference type="InterPro" id="IPR011268">
    <property type="entry name" value="Purine_phosphorylase"/>
</dbReference>
<comment type="catalytic activity">
    <reaction evidence="8">
        <text>2'-deoxyguanosine + phosphate = 2-deoxy-alpha-D-ribose 1-phosphate + guanine</text>
        <dbReference type="Rhea" id="RHEA:27738"/>
        <dbReference type="ChEBI" id="CHEBI:16235"/>
        <dbReference type="ChEBI" id="CHEBI:17172"/>
        <dbReference type="ChEBI" id="CHEBI:43474"/>
        <dbReference type="ChEBI" id="CHEBI:57259"/>
        <dbReference type="EC" id="2.4.2.1"/>
    </reaction>
</comment>
<comment type="function">
    <text evidence="11">The purine nucleoside phosphorylases catalyze the phosphorolytic breakdown of the N-glycosidic bond in the beta-(deoxy)ribonucleoside molecules, with the formation of the corresponding free purine bases and pentose-1-phosphate.</text>
</comment>
<dbReference type="FunFam" id="3.40.50.1580:FF:000004">
    <property type="entry name" value="Purine nucleoside phosphorylase"/>
    <property type="match status" value="1"/>
</dbReference>
<dbReference type="GO" id="GO:0009116">
    <property type="term" value="P:nucleoside metabolic process"/>
    <property type="evidence" value="ECO:0007669"/>
    <property type="project" value="InterPro"/>
</dbReference>
<gene>
    <name evidence="14" type="ORF">Bpfe_024679</name>
</gene>
<comment type="catalytic activity">
    <reaction evidence="10">
        <text>guanosine + phosphate = alpha-D-ribose 1-phosphate + guanine</text>
        <dbReference type="Rhea" id="RHEA:13233"/>
        <dbReference type="ChEBI" id="CHEBI:16235"/>
        <dbReference type="ChEBI" id="CHEBI:16750"/>
        <dbReference type="ChEBI" id="CHEBI:43474"/>
        <dbReference type="ChEBI" id="CHEBI:57720"/>
        <dbReference type="EC" id="2.4.2.1"/>
    </reaction>
</comment>
<comment type="catalytic activity">
    <reaction evidence="7">
        <text>inosine + phosphate = alpha-D-ribose 1-phosphate + hypoxanthine</text>
        <dbReference type="Rhea" id="RHEA:27646"/>
        <dbReference type="ChEBI" id="CHEBI:17368"/>
        <dbReference type="ChEBI" id="CHEBI:17596"/>
        <dbReference type="ChEBI" id="CHEBI:43474"/>
        <dbReference type="ChEBI" id="CHEBI:57720"/>
        <dbReference type="EC" id="2.4.2.1"/>
    </reaction>
</comment>
<proteinExistence type="inferred from homology"/>
<feature type="domain" description="Nucleoside phosphorylase" evidence="13">
    <location>
        <begin position="33"/>
        <end position="286"/>
    </location>
</feature>
<dbReference type="GO" id="GO:0004731">
    <property type="term" value="F:purine-nucleoside phosphorylase activity"/>
    <property type="evidence" value="ECO:0007669"/>
    <property type="project" value="UniProtKB-EC"/>
</dbReference>
<comment type="pathway">
    <text evidence="1 11">Purine metabolism; purine nucleoside salvage.</text>
</comment>
<evidence type="ECO:0000256" key="5">
    <source>
        <dbReference type="ARBA" id="ARBA00022676"/>
    </source>
</evidence>
<comment type="caution">
    <text evidence="14">The sequence shown here is derived from an EMBL/GenBank/DDBJ whole genome shotgun (WGS) entry which is preliminary data.</text>
</comment>
<name>A0AAD8B1N5_BIOPF</name>